<sequence>MLKKILFFALFILFLTSAKATHIVGGEIEMTHLGGTIYRFTLNLYFDEINGDPLAIDEFIFPAVFRKSDNAYIGYITLPKISDTPIPYADPKCAVGSLKTRHIVYSGNVNLAGANLTDPQGYYISWERCCRNKIIENIIEPESAGQTFYMEFPALESNGSPFLNSTPIFPKPNNPYACLNQPFTLSFAASDADGDQLTYMLRTPANGNSNPFNVAPFGFSAPYPPVQWQAGYSVNNMIKGNPPMQINANTGLMTFTPTETGLFVFAVVCEERRNGVKIGEVVREFQIMVLDCGGNNPPQAKLKLIDSEEFYDTSDVLPISVSATNKCTKLQVTDIDNNTQIKASIVPINFADASGILLQNSGTITNGSTDKLLLDVCFDRLAPRCEPYEMDFVVEDNTCGSPLRNTLRVRVLIQGNENNAIIPILECISLNEDGSRTATFGYESFNTTAVQIPSGQNNRLVGVSFHQQPTTFQTGRWYNVFQVTYTGTNVPTWEIASGSCNKNISSTTAPTCATPCSPEKERYLIQSQAQLTFHAPETLTMDFQEGSYLEFSANGSAYIYGKLKVSSSEVADVPVNSSWILRMYLDKSAKAFCPDKGELGEAILATLLENWDYLELNGLQTSFTQVNGTGTISLAHRYGEDAKNFSPSNCYGFQIGMEANGKDNSLGGSGLFYFSINYRDRDTKGSLNISLERTCFPECQDFAIKIISYDERTRKDGQPIDDTPNRQRNRPENALGRPQENDLYNFVSLGFGGNIVLELASPVYNHNKYGLRAAHNNTLIGKEVSLGDIIVVETSFGRINQNCGENQDQNYPERARFYGTESLSKTWVVLGEGCRTTFVDVAPAIRAGHKFVKYLMVEDISDIDKFIYKDEGYDVDGVIICPEAVADAITGSNGRRALLDARVEENTYFDSEFFNHAPNQDMRFEAQIYPNPFSDKLLVNILLQEQSKVEIMVFDVLGKIVKQSKEVLQEGYNQLKIELPHTNKGLYIVKIKDESGQNQLFKMVKD</sequence>
<gene>
    <name evidence="4" type="ORF">SAMN04488541_102937</name>
</gene>
<dbReference type="AlphaFoldDB" id="A0A1I2IA70"/>
<proteinExistence type="predicted"/>
<dbReference type="OrthoDB" id="1490014at2"/>
<dbReference type="InterPro" id="IPR026444">
    <property type="entry name" value="Secre_tail"/>
</dbReference>
<feature type="domain" description="Secretion system C-terminal sorting" evidence="3">
    <location>
        <begin position="928"/>
        <end position="999"/>
    </location>
</feature>
<name>A0A1I2IA70_9BACT</name>
<keyword evidence="5" id="KW-1185">Reference proteome</keyword>
<evidence type="ECO:0000313" key="4">
    <source>
        <dbReference type="EMBL" id="SFF38017.1"/>
    </source>
</evidence>
<dbReference type="NCBIfam" id="TIGR04183">
    <property type="entry name" value="Por_Secre_tail"/>
    <property type="match status" value="1"/>
</dbReference>
<dbReference type="Pfam" id="PF18962">
    <property type="entry name" value="Por_Secre_tail"/>
    <property type="match status" value="1"/>
</dbReference>
<dbReference type="STRING" id="1003.SAMN04488541_102937"/>
<evidence type="ECO:0000313" key="5">
    <source>
        <dbReference type="Proteomes" id="UP000199513"/>
    </source>
</evidence>
<dbReference type="EMBL" id="FONY01000029">
    <property type="protein sequence ID" value="SFF38017.1"/>
    <property type="molecule type" value="Genomic_DNA"/>
</dbReference>
<evidence type="ECO:0000256" key="2">
    <source>
        <dbReference type="SAM" id="SignalP"/>
    </source>
</evidence>
<keyword evidence="2" id="KW-0732">Signal</keyword>
<evidence type="ECO:0000259" key="3">
    <source>
        <dbReference type="Pfam" id="PF18962"/>
    </source>
</evidence>
<feature type="region of interest" description="Disordered" evidence="1">
    <location>
        <begin position="713"/>
        <end position="738"/>
    </location>
</feature>
<dbReference type="Proteomes" id="UP000199513">
    <property type="component" value="Unassembled WGS sequence"/>
</dbReference>
<accession>A0A1I2IA70</accession>
<organism evidence="4 5">
    <name type="scientific">Thermoflexibacter ruber</name>
    <dbReference type="NCBI Taxonomy" id="1003"/>
    <lineage>
        <taxon>Bacteria</taxon>
        <taxon>Pseudomonadati</taxon>
        <taxon>Bacteroidota</taxon>
        <taxon>Cytophagia</taxon>
        <taxon>Cytophagales</taxon>
        <taxon>Thermoflexibacteraceae</taxon>
        <taxon>Thermoflexibacter</taxon>
    </lineage>
</organism>
<feature type="signal peptide" evidence="2">
    <location>
        <begin position="1"/>
        <end position="20"/>
    </location>
</feature>
<dbReference type="RefSeq" id="WP_091548312.1">
    <property type="nucleotide sequence ID" value="NZ_FONY01000029.1"/>
</dbReference>
<protein>
    <submittedName>
        <fullName evidence="4">Por secretion system C-terminal sorting domain-containing protein</fullName>
    </submittedName>
</protein>
<feature type="compositionally biased region" description="Basic and acidic residues" evidence="1">
    <location>
        <begin position="713"/>
        <end position="731"/>
    </location>
</feature>
<reference evidence="4 5" key="1">
    <citation type="submission" date="2016-10" db="EMBL/GenBank/DDBJ databases">
        <authorList>
            <person name="de Groot N.N."/>
        </authorList>
    </citation>
    <scope>NUCLEOTIDE SEQUENCE [LARGE SCALE GENOMIC DNA]</scope>
    <source>
        <strain>GEY</strain>
        <strain evidence="5">DSM 9560</strain>
    </source>
</reference>
<feature type="chain" id="PRO_5011521065" evidence="2">
    <location>
        <begin position="21"/>
        <end position="1006"/>
    </location>
</feature>
<evidence type="ECO:0000256" key="1">
    <source>
        <dbReference type="SAM" id="MobiDB-lite"/>
    </source>
</evidence>